<reference evidence="8" key="1">
    <citation type="submission" date="2021-02" db="EMBL/GenBank/DDBJ databases">
        <authorList>
            <person name="Nowell W R."/>
        </authorList>
    </citation>
    <scope>NUCLEOTIDE SEQUENCE</scope>
</reference>
<evidence type="ECO:0000313" key="8">
    <source>
        <dbReference type="EMBL" id="CAF4732282.1"/>
    </source>
</evidence>
<dbReference type="EMBL" id="CAJOBS010000022">
    <property type="protein sequence ID" value="CAF4470857.1"/>
    <property type="molecule type" value="Genomic_DNA"/>
</dbReference>
<dbReference type="GO" id="GO:0051639">
    <property type="term" value="P:actin filament network formation"/>
    <property type="evidence" value="ECO:0007669"/>
    <property type="project" value="TreeGrafter"/>
</dbReference>
<evidence type="ECO:0000313" key="9">
    <source>
        <dbReference type="Proteomes" id="UP000663848"/>
    </source>
</evidence>
<evidence type="ECO:0000313" key="4">
    <source>
        <dbReference type="EMBL" id="CAF3574215.1"/>
    </source>
</evidence>
<name>A0A821KJH1_9BILA</name>
<dbReference type="Proteomes" id="UP000663825">
    <property type="component" value="Unassembled WGS sequence"/>
</dbReference>
<dbReference type="GO" id="GO:0030041">
    <property type="term" value="P:actin filament polymerization"/>
    <property type="evidence" value="ECO:0007669"/>
    <property type="project" value="TreeGrafter"/>
</dbReference>
<dbReference type="AlphaFoldDB" id="A0A821KJH1"/>
<sequence>MQLQERILQLMKNSSDTLSLTYTEFCHIRNVITRADLENLLFNEKLYTEVAQGKLCFACRKVHFNLLSFTFGIECNVCKQKVCRNCITQIALPKERLNDIPIQAFTPSKLTKSFLQPDRFYSLDVQSPVTLTANDKYQTISYNYSEIRRSSTPSNIQKQLNATKWCTEPIDICTDCFFLLQQIREKFRQRHVSPTITTNSASSSSSSSNRLYHLSTHSTSNFNPSMSSSTSSIATLLAQQQQQQQQRALVVKAIAIYAKLTQTKSAQDLSMNNVSLPKLTTTDDNNDDSNEKVSLSRDHLFLKLQSTYDVKSNNVET</sequence>
<dbReference type="Proteomes" id="UP000663865">
    <property type="component" value="Unassembled WGS sequence"/>
</dbReference>
<evidence type="ECO:0008006" key="10">
    <source>
        <dbReference type="Google" id="ProtNLM"/>
    </source>
</evidence>
<dbReference type="GO" id="GO:0003779">
    <property type="term" value="F:actin binding"/>
    <property type="evidence" value="ECO:0007669"/>
    <property type="project" value="InterPro"/>
</dbReference>
<feature type="region of interest" description="Disordered" evidence="1">
    <location>
        <begin position="191"/>
        <end position="225"/>
    </location>
</feature>
<dbReference type="EMBL" id="CAJOBO010002076">
    <property type="protein sequence ID" value="CAF4429531.1"/>
    <property type="molecule type" value="Genomic_DNA"/>
</dbReference>
<protein>
    <recommendedName>
        <fullName evidence="10">Spire</fullName>
    </recommendedName>
</protein>
<dbReference type="GO" id="GO:0045010">
    <property type="term" value="P:actin nucleation"/>
    <property type="evidence" value="ECO:0007669"/>
    <property type="project" value="InterPro"/>
</dbReference>
<dbReference type="OrthoDB" id="10043757at2759"/>
<accession>A0A821KJH1</accession>
<gene>
    <name evidence="5" type="ORF">GRG538_LOCUS31925</name>
    <name evidence="6" type="ORF">HFQ381_LOCUS22232</name>
    <name evidence="4" type="ORF">KIK155_LOCUS19606</name>
    <name evidence="3" type="ORF">LUA448_LOCUS6593</name>
    <name evidence="8" type="ORF">QYT958_LOCUS19650</name>
    <name evidence="2" type="ORF">TIS948_LOCUS15110</name>
    <name evidence="7" type="ORF">TOA249_LOCUS925</name>
</gene>
<dbReference type="Proteomes" id="UP000663838">
    <property type="component" value="Unassembled WGS sequence"/>
</dbReference>
<evidence type="ECO:0000313" key="5">
    <source>
        <dbReference type="EMBL" id="CAF3760574.1"/>
    </source>
</evidence>
<dbReference type="GO" id="GO:0051295">
    <property type="term" value="P:establishment of meiotic spindle localization"/>
    <property type="evidence" value="ECO:0007669"/>
    <property type="project" value="TreeGrafter"/>
</dbReference>
<dbReference type="GO" id="GO:0036089">
    <property type="term" value="P:cleavage furrow formation"/>
    <property type="evidence" value="ECO:0007669"/>
    <property type="project" value="TreeGrafter"/>
</dbReference>
<dbReference type="InterPro" id="IPR029901">
    <property type="entry name" value="Spire"/>
</dbReference>
<dbReference type="EMBL" id="CAJNYV010003466">
    <property type="protein sequence ID" value="CAF3574215.1"/>
    <property type="molecule type" value="Genomic_DNA"/>
</dbReference>
<dbReference type="GO" id="GO:0048193">
    <property type="term" value="P:Golgi vesicle transport"/>
    <property type="evidence" value="ECO:0007669"/>
    <property type="project" value="TreeGrafter"/>
</dbReference>
<dbReference type="GO" id="GO:0030659">
    <property type="term" value="C:cytoplasmic vesicle membrane"/>
    <property type="evidence" value="ECO:0007669"/>
    <property type="project" value="TreeGrafter"/>
</dbReference>
<comment type="caution">
    <text evidence="8">The sequence shown here is derived from an EMBL/GenBank/DDBJ whole genome shotgun (WGS) entry which is preliminary data.</text>
</comment>
<proteinExistence type="predicted"/>
<evidence type="ECO:0000313" key="7">
    <source>
        <dbReference type="EMBL" id="CAF4470857.1"/>
    </source>
</evidence>
<dbReference type="PANTHER" id="PTHR21345:SF3">
    <property type="entry name" value="PROTEIN SPIRE"/>
    <property type="match status" value="1"/>
</dbReference>
<dbReference type="EMBL" id="CAJNYT010005601">
    <property type="protein sequence ID" value="CAF3760574.1"/>
    <property type="molecule type" value="Genomic_DNA"/>
</dbReference>
<dbReference type="EMBL" id="CAJNXB010002435">
    <property type="protein sequence ID" value="CAF3249263.1"/>
    <property type="molecule type" value="Genomic_DNA"/>
</dbReference>
<dbReference type="GO" id="GO:0040038">
    <property type="term" value="P:polar body extrusion after meiotic divisions"/>
    <property type="evidence" value="ECO:0007669"/>
    <property type="project" value="TreeGrafter"/>
</dbReference>
<evidence type="ECO:0000313" key="6">
    <source>
        <dbReference type="EMBL" id="CAF4429531.1"/>
    </source>
</evidence>
<evidence type="ECO:0000313" key="3">
    <source>
        <dbReference type="EMBL" id="CAF3281907.1"/>
    </source>
</evidence>
<dbReference type="PANTHER" id="PTHR21345">
    <property type="entry name" value="SPIRE"/>
    <property type="match status" value="1"/>
</dbReference>
<dbReference type="Proteomes" id="UP000663833">
    <property type="component" value="Unassembled WGS sequence"/>
</dbReference>
<dbReference type="GO" id="GO:0005938">
    <property type="term" value="C:cell cortex"/>
    <property type="evidence" value="ECO:0007669"/>
    <property type="project" value="TreeGrafter"/>
</dbReference>
<evidence type="ECO:0000313" key="2">
    <source>
        <dbReference type="EMBL" id="CAF3249263.1"/>
    </source>
</evidence>
<dbReference type="EMBL" id="CAJOBR010003289">
    <property type="protein sequence ID" value="CAF4732282.1"/>
    <property type="molecule type" value="Genomic_DNA"/>
</dbReference>
<evidence type="ECO:0000256" key="1">
    <source>
        <dbReference type="SAM" id="MobiDB-lite"/>
    </source>
</evidence>
<dbReference type="Proteomes" id="UP000663851">
    <property type="component" value="Unassembled WGS sequence"/>
</dbReference>
<dbReference type="EMBL" id="CAJNYD010000635">
    <property type="protein sequence ID" value="CAF3281907.1"/>
    <property type="molecule type" value="Genomic_DNA"/>
</dbReference>
<dbReference type="GO" id="GO:0008017">
    <property type="term" value="F:microtubule binding"/>
    <property type="evidence" value="ECO:0007669"/>
    <property type="project" value="TreeGrafter"/>
</dbReference>
<dbReference type="Proteomes" id="UP000663848">
    <property type="component" value="Unassembled WGS sequence"/>
</dbReference>
<organism evidence="8 9">
    <name type="scientific">Rotaria socialis</name>
    <dbReference type="NCBI Taxonomy" id="392032"/>
    <lineage>
        <taxon>Eukaryota</taxon>
        <taxon>Metazoa</taxon>
        <taxon>Spiralia</taxon>
        <taxon>Gnathifera</taxon>
        <taxon>Rotifera</taxon>
        <taxon>Eurotatoria</taxon>
        <taxon>Bdelloidea</taxon>
        <taxon>Philodinida</taxon>
        <taxon>Philodinidae</taxon>
        <taxon>Rotaria</taxon>
    </lineage>
</organism>
<dbReference type="Proteomes" id="UP000663872">
    <property type="component" value="Unassembled WGS sequence"/>
</dbReference>